<dbReference type="AlphaFoldDB" id="Q8VMV3"/>
<protein>
    <submittedName>
        <fullName evidence="2">Rf2 protein</fullName>
    </submittedName>
</protein>
<proteinExistence type="predicted"/>
<accession>Q8VMV3</accession>
<sequence length="48" mass="5496">MRMTRSKSDWSSVRELKSHRPAVQAGPREKGSRQFGLCAPGRTVRCFF</sequence>
<dbReference type="EMBL" id="AJ307004">
    <property type="protein sequence ID" value="CAC85054.1"/>
    <property type="molecule type" value="Genomic_DNA"/>
</dbReference>
<feature type="region of interest" description="Disordered" evidence="1">
    <location>
        <begin position="1"/>
        <end position="35"/>
    </location>
</feature>
<feature type="compositionally biased region" description="Basic and acidic residues" evidence="1">
    <location>
        <begin position="1"/>
        <end position="18"/>
    </location>
</feature>
<evidence type="ECO:0000256" key="1">
    <source>
        <dbReference type="SAM" id="MobiDB-lite"/>
    </source>
</evidence>
<reference evidence="2" key="1">
    <citation type="journal article" date="2002" name="J. Bacteriol.">
        <title>Nested evolution of a tRNA(Leu)(UAA) group I intron by both horizontal intron transfer and recombination of the entire tRNA locus.</title>
        <authorList>
            <person name="Rudi K."/>
            <person name="Fossheim T."/>
            <person name="Jakobsen K.S."/>
        </authorList>
    </citation>
    <scope>NUCLEOTIDE SEQUENCE</scope>
    <source>
        <strain evidence="2">NIVA-CYA 57</strain>
    </source>
</reference>
<gene>
    <name evidence="2" type="primary">rf2</name>
</gene>
<feature type="non-terminal residue" evidence="2">
    <location>
        <position position="1"/>
    </location>
</feature>
<evidence type="ECO:0000313" key="2">
    <source>
        <dbReference type="EMBL" id="CAC85054.1"/>
    </source>
</evidence>
<name>Q8VMV3_MICAE</name>
<organism evidence="2">
    <name type="scientific">Microcystis aeruginosa</name>
    <dbReference type="NCBI Taxonomy" id="1126"/>
    <lineage>
        <taxon>Bacteria</taxon>
        <taxon>Bacillati</taxon>
        <taxon>Cyanobacteriota</taxon>
        <taxon>Cyanophyceae</taxon>
        <taxon>Oscillatoriophycideae</taxon>
        <taxon>Chroococcales</taxon>
        <taxon>Microcystaceae</taxon>
        <taxon>Microcystis</taxon>
    </lineage>
</organism>